<evidence type="ECO:0000256" key="17">
    <source>
        <dbReference type="ARBA" id="ARBA00042786"/>
    </source>
</evidence>
<comment type="catalytic activity">
    <reaction evidence="13">
        <text>a hydroperoxy polyunsaturated fatty acid + 2 glutathione = a hydroxy polyunsaturated fatty acid + glutathione disulfide + H2O</text>
        <dbReference type="Rhea" id="RHEA:19057"/>
        <dbReference type="ChEBI" id="CHEBI:15377"/>
        <dbReference type="ChEBI" id="CHEBI:57925"/>
        <dbReference type="ChEBI" id="CHEBI:58297"/>
        <dbReference type="ChEBI" id="CHEBI:131871"/>
        <dbReference type="ChEBI" id="CHEBI:134019"/>
        <dbReference type="EC" id="1.11.1.12"/>
    </reaction>
    <physiologicalReaction direction="left-to-right" evidence="13">
        <dbReference type="Rhea" id="RHEA:19058"/>
    </physiologicalReaction>
</comment>
<evidence type="ECO:0000256" key="3">
    <source>
        <dbReference type="ARBA" id="ARBA00006926"/>
    </source>
</evidence>
<dbReference type="GO" id="GO:0005634">
    <property type="term" value="C:nucleus"/>
    <property type="evidence" value="ECO:0007669"/>
    <property type="project" value="TreeGrafter"/>
</dbReference>
<dbReference type="InterPro" id="IPR029760">
    <property type="entry name" value="GPX_CS"/>
</dbReference>
<dbReference type="GeneTree" id="ENSGT00940000161913"/>
<dbReference type="InterPro" id="IPR036249">
    <property type="entry name" value="Thioredoxin-like_sf"/>
</dbReference>
<reference evidence="20" key="3">
    <citation type="submission" date="2025-08" db="UniProtKB">
        <authorList>
            <consortium name="Ensembl"/>
        </authorList>
    </citation>
    <scope>IDENTIFICATION</scope>
</reference>
<evidence type="ECO:0000256" key="11">
    <source>
        <dbReference type="ARBA" id="ARBA00023098"/>
    </source>
</evidence>
<dbReference type="Gene3D" id="3.40.30.10">
    <property type="entry name" value="Glutaredoxin"/>
    <property type="match status" value="1"/>
</dbReference>
<dbReference type="Ensembl" id="ENSAMXT00000046844.1">
    <property type="protein sequence ID" value="ENSAMXP00000044192.1"/>
    <property type="gene ID" value="ENSAMXG00000041988.1"/>
</dbReference>
<evidence type="ECO:0000256" key="15">
    <source>
        <dbReference type="ARBA" id="ARBA00036482"/>
    </source>
</evidence>
<dbReference type="Proteomes" id="UP000018467">
    <property type="component" value="Unassembled WGS sequence"/>
</dbReference>
<protein>
    <recommendedName>
        <fullName evidence="16">phospholipid-hydroperoxide glutathione peroxidase</fullName>
        <ecNumber evidence="16">1.11.1.12</ecNumber>
    </recommendedName>
    <alternativeName>
        <fullName evidence="17">Glutathione peroxidase 4</fullName>
    </alternativeName>
</protein>
<evidence type="ECO:0000256" key="18">
    <source>
        <dbReference type="ARBA" id="ARBA00046929"/>
    </source>
</evidence>
<keyword evidence="19" id="KW-0472">Membrane</keyword>
<dbReference type="PANTHER" id="PTHR11592">
    <property type="entry name" value="GLUTATHIONE PEROXIDASE"/>
    <property type="match status" value="1"/>
</dbReference>
<dbReference type="PROSITE" id="PS00763">
    <property type="entry name" value="GLUTATHIONE_PEROXID_2"/>
    <property type="match status" value="1"/>
</dbReference>
<evidence type="ECO:0000256" key="1">
    <source>
        <dbReference type="ARBA" id="ARBA00004173"/>
    </source>
</evidence>
<dbReference type="Pfam" id="PF00255">
    <property type="entry name" value="GSHPx"/>
    <property type="match status" value="1"/>
</dbReference>
<name>A0A3B1JP83_ASTMX</name>
<keyword evidence="9" id="KW-0809">Transit peptide</keyword>
<reference evidence="20" key="4">
    <citation type="submission" date="2025-09" db="UniProtKB">
        <authorList>
            <consortium name="Ensembl"/>
        </authorList>
    </citation>
    <scope>IDENTIFICATION</scope>
</reference>
<accession>A0A3B1JP83</accession>
<comment type="similarity">
    <text evidence="3">Belongs to the glutathione peroxidase family.</text>
</comment>
<dbReference type="GO" id="GO:0047066">
    <property type="term" value="F:phospholipid-hydroperoxide glutathione peroxidase activity"/>
    <property type="evidence" value="ECO:0007669"/>
    <property type="project" value="UniProtKB-EC"/>
</dbReference>
<keyword evidence="19" id="KW-0812">Transmembrane</keyword>
<dbReference type="PROSITE" id="PS51355">
    <property type="entry name" value="GLUTATHIONE_PEROXID_3"/>
    <property type="match status" value="1"/>
</dbReference>
<evidence type="ECO:0000256" key="10">
    <source>
        <dbReference type="ARBA" id="ARBA00023002"/>
    </source>
</evidence>
<evidence type="ECO:0000313" key="20">
    <source>
        <dbReference type="Ensembl" id="ENSAMXP00000044192.1"/>
    </source>
</evidence>
<evidence type="ECO:0000313" key="21">
    <source>
        <dbReference type="Proteomes" id="UP000018467"/>
    </source>
</evidence>
<organism evidence="20 21">
    <name type="scientific">Astyanax mexicanus</name>
    <name type="common">Blind cave fish</name>
    <name type="synonym">Astyanax fasciatus mexicanus</name>
    <dbReference type="NCBI Taxonomy" id="7994"/>
    <lineage>
        <taxon>Eukaryota</taxon>
        <taxon>Metazoa</taxon>
        <taxon>Chordata</taxon>
        <taxon>Craniata</taxon>
        <taxon>Vertebrata</taxon>
        <taxon>Euteleostomi</taxon>
        <taxon>Actinopterygii</taxon>
        <taxon>Neopterygii</taxon>
        <taxon>Teleostei</taxon>
        <taxon>Ostariophysi</taxon>
        <taxon>Characiformes</taxon>
        <taxon>Characoidei</taxon>
        <taxon>Acestrorhamphidae</taxon>
        <taxon>Acestrorhamphinae</taxon>
        <taxon>Astyanax</taxon>
    </lineage>
</organism>
<dbReference type="EC" id="1.11.1.12" evidence="16"/>
<sequence length="201" mass="22918">MVKAVSWPSRALLGFLSLFWSLWWHYLTLTLIVVLFGFPFSSSLQCAQANDWKSAKSIYEFSAKDIDGNEVSLEKYRGFVCIITNVFAAMHATYAEKGLRILGFPCNQFGKQEPGTEAEIKEFAKGYNAEFDLFSKIDVNGDNAHPLWKWLKDQPKGRGTLGNNIKWNFTKFLINKEGQVVKRYGPMDDPSVVEKDLPNYL</sequence>
<dbReference type="InterPro" id="IPR000889">
    <property type="entry name" value="Glutathione_peroxidase"/>
</dbReference>
<feature type="transmembrane region" description="Helical" evidence="19">
    <location>
        <begin position="12"/>
        <end position="38"/>
    </location>
</feature>
<dbReference type="FunFam" id="3.40.30.10:FF:000111">
    <property type="entry name" value="Glutathione peroxidase"/>
    <property type="match status" value="1"/>
</dbReference>
<keyword evidence="19" id="KW-1133">Transmembrane helix</keyword>
<evidence type="ECO:0000256" key="13">
    <source>
        <dbReference type="ARBA" id="ARBA00035814"/>
    </source>
</evidence>
<reference evidence="21" key="2">
    <citation type="journal article" date="2014" name="Nat. Commun.">
        <title>The cavefish genome reveals candidate genes for eye loss.</title>
        <authorList>
            <person name="McGaugh S.E."/>
            <person name="Gross J.B."/>
            <person name="Aken B."/>
            <person name="Blin M."/>
            <person name="Borowsky R."/>
            <person name="Chalopin D."/>
            <person name="Hinaux H."/>
            <person name="Jeffery W.R."/>
            <person name="Keene A."/>
            <person name="Ma L."/>
            <person name="Minx P."/>
            <person name="Murphy D."/>
            <person name="O'Quin K.E."/>
            <person name="Retaux S."/>
            <person name="Rohner N."/>
            <person name="Searle S.M."/>
            <person name="Stahl B.A."/>
            <person name="Tabin C."/>
            <person name="Volff J.N."/>
            <person name="Yoshizawa M."/>
            <person name="Warren W.C."/>
        </authorList>
    </citation>
    <scope>NUCLEOTIDE SEQUENCE [LARGE SCALE GENOMIC DNA]</scope>
    <source>
        <strain evidence="21">female</strain>
    </source>
</reference>
<keyword evidence="8" id="KW-0712">Selenocysteine</keyword>
<dbReference type="CDD" id="cd00340">
    <property type="entry name" value="GSH_Peroxidase"/>
    <property type="match status" value="1"/>
</dbReference>
<keyword evidence="7" id="KW-0575">Peroxidase</keyword>
<evidence type="ECO:0000256" key="4">
    <source>
        <dbReference type="ARBA" id="ARBA00022473"/>
    </source>
</evidence>
<dbReference type="SUPFAM" id="SSF52833">
    <property type="entry name" value="Thioredoxin-like"/>
    <property type="match status" value="1"/>
</dbReference>
<evidence type="ECO:0000256" key="12">
    <source>
        <dbReference type="ARBA" id="ARBA00023128"/>
    </source>
</evidence>
<comment type="catalytic activity">
    <reaction evidence="15">
        <text>(12S)-hydroperoxy-(5Z,8Z,10E,14Z)-eicosatetraenoate + 2 glutathione = (12S)-hydroxy-(5Z,8Z,10E,14Z)-eicosatetraenoate + glutathione disulfide + H2O</text>
        <dbReference type="Rhea" id="RHEA:50708"/>
        <dbReference type="ChEBI" id="CHEBI:15377"/>
        <dbReference type="ChEBI" id="CHEBI:57444"/>
        <dbReference type="ChEBI" id="CHEBI:57925"/>
        <dbReference type="ChEBI" id="CHEBI:58297"/>
        <dbReference type="ChEBI" id="CHEBI:90680"/>
    </reaction>
    <physiologicalReaction direction="left-to-right" evidence="15">
        <dbReference type="Rhea" id="RHEA:50709"/>
    </physiologicalReaction>
</comment>
<keyword evidence="10" id="KW-0560">Oxidoreductase</keyword>
<proteinExistence type="inferred from homology"/>
<dbReference type="PANTHER" id="PTHR11592:SF128">
    <property type="entry name" value="GLUTATHIONE PEROXIDASE"/>
    <property type="match status" value="1"/>
</dbReference>
<dbReference type="GO" id="GO:0004602">
    <property type="term" value="F:glutathione peroxidase activity"/>
    <property type="evidence" value="ECO:0007669"/>
    <property type="project" value="TreeGrafter"/>
</dbReference>
<dbReference type="Bgee" id="ENSAMXG00000041988">
    <property type="expression patterns" value="Expressed in intestine and 14 other cell types or tissues"/>
</dbReference>
<keyword evidence="4" id="KW-0217">Developmental protein</keyword>
<evidence type="ECO:0000256" key="6">
    <source>
        <dbReference type="ARBA" id="ARBA00022553"/>
    </source>
</evidence>
<keyword evidence="12" id="KW-0496">Mitochondrion</keyword>
<dbReference type="InParanoid" id="A0A3B1JP83"/>
<evidence type="ECO:0000256" key="2">
    <source>
        <dbReference type="ARBA" id="ARBA00004496"/>
    </source>
</evidence>
<keyword evidence="6" id="KW-0597">Phosphoprotein</keyword>
<evidence type="ECO:0000256" key="8">
    <source>
        <dbReference type="ARBA" id="ARBA00022933"/>
    </source>
</evidence>
<dbReference type="STRING" id="7994.ENSAMXP00000044192"/>
<evidence type="ECO:0000256" key="19">
    <source>
        <dbReference type="SAM" id="Phobius"/>
    </source>
</evidence>
<evidence type="ECO:0000256" key="14">
    <source>
        <dbReference type="ARBA" id="ARBA00036240"/>
    </source>
</evidence>
<comment type="subunit">
    <text evidence="18">Monomer. Has a tendency to form higher mass oligomers. Interacts with FUNDC1; this interaction promotes GPX4 recruitment into mitochondria through TOM/TIM complex where it is degraded by mitophagy.</text>
</comment>
<reference evidence="21" key="1">
    <citation type="submission" date="2013-03" db="EMBL/GenBank/DDBJ databases">
        <authorList>
            <person name="Jeffery W."/>
            <person name="Warren W."/>
            <person name="Wilson R.K."/>
        </authorList>
    </citation>
    <scope>NUCLEOTIDE SEQUENCE</scope>
    <source>
        <strain evidence="21">female</strain>
    </source>
</reference>
<evidence type="ECO:0000256" key="16">
    <source>
        <dbReference type="ARBA" id="ARBA00039119"/>
    </source>
</evidence>
<evidence type="ECO:0000256" key="9">
    <source>
        <dbReference type="ARBA" id="ARBA00022946"/>
    </source>
</evidence>
<keyword evidence="21" id="KW-1185">Reference proteome</keyword>
<comment type="catalytic activity">
    <reaction evidence="14">
        <text>(13S)-hydroperoxy-(9Z,11E)-octadecadienoate + 2 glutathione = (13S)-hydroxy-(9Z,11E)-octadecadienoate + glutathione disulfide + H2O</text>
        <dbReference type="Rhea" id="RHEA:48888"/>
        <dbReference type="ChEBI" id="CHEBI:15377"/>
        <dbReference type="ChEBI" id="CHEBI:57466"/>
        <dbReference type="ChEBI" id="CHEBI:57925"/>
        <dbReference type="ChEBI" id="CHEBI:58297"/>
        <dbReference type="ChEBI" id="CHEBI:90850"/>
    </reaction>
    <physiologicalReaction direction="left-to-right" evidence="14">
        <dbReference type="Rhea" id="RHEA:48889"/>
    </physiologicalReaction>
</comment>
<dbReference type="AlphaFoldDB" id="A0A3B1JP83"/>
<evidence type="ECO:0000256" key="5">
    <source>
        <dbReference type="ARBA" id="ARBA00022490"/>
    </source>
</evidence>
<keyword evidence="11" id="KW-0443">Lipid metabolism</keyword>
<dbReference type="GO" id="GO:0006629">
    <property type="term" value="P:lipid metabolic process"/>
    <property type="evidence" value="ECO:0007669"/>
    <property type="project" value="UniProtKB-KW"/>
</dbReference>
<comment type="subcellular location">
    <subcellularLocation>
        <location evidence="2">Cytoplasm</location>
    </subcellularLocation>
    <subcellularLocation>
        <location evidence="1">Mitochondrion</location>
    </subcellularLocation>
</comment>
<dbReference type="GO" id="GO:0006979">
    <property type="term" value="P:response to oxidative stress"/>
    <property type="evidence" value="ECO:0007669"/>
    <property type="project" value="InterPro"/>
</dbReference>
<keyword evidence="5" id="KW-0963">Cytoplasm</keyword>
<evidence type="ECO:0000256" key="7">
    <source>
        <dbReference type="ARBA" id="ARBA00022559"/>
    </source>
</evidence>
<dbReference type="GO" id="GO:0005739">
    <property type="term" value="C:mitochondrion"/>
    <property type="evidence" value="ECO:0007669"/>
    <property type="project" value="UniProtKB-SubCell"/>
</dbReference>